<dbReference type="Pfam" id="PF00855">
    <property type="entry name" value="PWWP"/>
    <property type="match status" value="1"/>
</dbReference>
<keyword evidence="4" id="KW-1185">Reference proteome</keyword>
<protein>
    <recommendedName>
        <fullName evidence="2">PWWP domain-containing protein</fullName>
    </recommendedName>
</protein>
<feature type="domain" description="PWWP" evidence="2">
    <location>
        <begin position="6"/>
        <end position="69"/>
    </location>
</feature>
<dbReference type="Proteomes" id="UP001408789">
    <property type="component" value="Unassembled WGS sequence"/>
</dbReference>
<feature type="region of interest" description="Disordered" evidence="1">
    <location>
        <begin position="107"/>
        <end position="131"/>
    </location>
</feature>
<dbReference type="EMBL" id="JBCNJP010000012">
    <property type="protein sequence ID" value="KAK9069724.1"/>
    <property type="molecule type" value="Genomic_DNA"/>
</dbReference>
<dbReference type="AlphaFoldDB" id="A0AAP0D7F1"/>
<feature type="compositionally biased region" description="Polar residues" evidence="1">
    <location>
        <begin position="116"/>
        <end position="125"/>
    </location>
</feature>
<sequence>MIDATVGGLVWVRRRNGSWWPGRVLSPDEVEEGCLGLPRRSGTPVKLLGREDASVDWYNLEKSIRIKAFRCGEFDECIEKAKVTAPTSCKKSVKYAHREDAIRHALELEKSRLSKDNNSSTTSQIEKNENLSDKLSGLDSISISPQELSRTAASPDNSLDCSRRQTPNDSEDDGTEGAMKRMRGLEDLGIGRAISSFKKKRTQVVHIHNSLKKKSRCRRRQLNKVLKKPAMVTVPVICEELKGLNEPGFSNNKVSHSTNDVMNIDNDANNCIRKDNENSSNSELLENGCSSGRLFDVPYIPEENHTAGSSPGLVPEMGQVGSGPPSSHSSLAETVSVGPNEFQESGSIISGANINHRMDNSTSEWQNKGKRNSRNKIKTKTLQSFLDPDDELREVNNTVDLTYPQRSMPIRQSCFTGNRKYQLACKKIDTGALFDVEIEVKVGHFPQHLPYISLLSMFTGQSVTGHSLKVEILNDTVSDLQLNSSACLNSSCEVGGVNKDIEMVPEASLKPRKNRLLSNKKIRRLSSLTSTKKPSETGTLKSPDFACVPLKSVFGRIHAALGISSADVVCTP</sequence>
<comment type="caution">
    <text evidence="3">The sequence shown here is derived from an EMBL/GenBank/DDBJ whole genome shotgun (WGS) entry which is preliminary data.</text>
</comment>
<evidence type="ECO:0000313" key="4">
    <source>
        <dbReference type="Proteomes" id="UP001408789"/>
    </source>
</evidence>
<reference evidence="3 4" key="1">
    <citation type="submission" date="2024-04" db="EMBL/GenBank/DDBJ databases">
        <title>The reference genome of an endangered Asteraceae, Deinandra increscens subsp. villosa, native to the Central Coast of California.</title>
        <authorList>
            <person name="Guilliams M."/>
            <person name="Hasenstab-Lehman K."/>
            <person name="Meyer R."/>
            <person name="Mcevoy S."/>
        </authorList>
    </citation>
    <scope>NUCLEOTIDE SEQUENCE [LARGE SCALE GENOMIC DNA]</scope>
    <source>
        <tissue evidence="3">Leaf</tissue>
    </source>
</reference>
<evidence type="ECO:0000313" key="3">
    <source>
        <dbReference type="EMBL" id="KAK9069724.1"/>
    </source>
</evidence>
<feature type="compositionally biased region" description="Polar residues" evidence="1">
    <location>
        <begin position="145"/>
        <end position="168"/>
    </location>
</feature>
<evidence type="ECO:0000259" key="2">
    <source>
        <dbReference type="PROSITE" id="PS50812"/>
    </source>
</evidence>
<proteinExistence type="predicted"/>
<dbReference type="PROSITE" id="PS50812">
    <property type="entry name" value="PWWP"/>
    <property type="match status" value="1"/>
</dbReference>
<dbReference type="Gene3D" id="2.30.30.140">
    <property type="match status" value="1"/>
</dbReference>
<dbReference type="PANTHER" id="PTHR33697:SF1">
    <property type="entry name" value="TUDOR_PWWP_MBT SUPERFAMILY PROTEIN"/>
    <property type="match status" value="1"/>
</dbReference>
<dbReference type="InterPro" id="IPR044679">
    <property type="entry name" value="PWWP2-like"/>
</dbReference>
<gene>
    <name evidence="3" type="ORF">SSX86_010118</name>
</gene>
<organism evidence="3 4">
    <name type="scientific">Deinandra increscens subsp. villosa</name>
    <dbReference type="NCBI Taxonomy" id="3103831"/>
    <lineage>
        <taxon>Eukaryota</taxon>
        <taxon>Viridiplantae</taxon>
        <taxon>Streptophyta</taxon>
        <taxon>Embryophyta</taxon>
        <taxon>Tracheophyta</taxon>
        <taxon>Spermatophyta</taxon>
        <taxon>Magnoliopsida</taxon>
        <taxon>eudicotyledons</taxon>
        <taxon>Gunneridae</taxon>
        <taxon>Pentapetalae</taxon>
        <taxon>asterids</taxon>
        <taxon>campanulids</taxon>
        <taxon>Asterales</taxon>
        <taxon>Asteraceae</taxon>
        <taxon>Asteroideae</taxon>
        <taxon>Heliantheae alliance</taxon>
        <taxon>Madieae</taxon>
        <taxon>Madiinae</taxon>
        <taxon>Deinandra</taxon>
    </lineage>
</organism>
<dbReference type="SUPFAM" id="SSF63748">
    <property type="entry name" value="Tudor/PWWP/MBT"/>
    <property type="match status" value="1"/>
</dbReference>
<accession>A0AAP0D7F1</accession>
<feature type="region of interest" description="Disordered" evidence="1">
    <location>
        <begin position="145"/>
        <end position="179"/>
    </location>
</feature>
<evidence type="ECO:0000256" key="1">
    <source>
        <dbReference type="SAM" id="MobiDB-lite"/>
    </source>
</evidence>
<dbReference type="PANTHER" id="PTHR33697">
    <property type="entry name" value="T17B22.17 PROTEIN-RELATED"/>
    <property type="match status" value="1"/>
</dbReference>
<dbReference type="CDD" id="cd05162">
    <property type="entry name" value="PWWP"/>
    <property type="match status" value="1"/>
</dbReference>
<name>A0AAP0D7F1_9ASTR</name>
<dbReference type="InterPro" id="IPR000313">
    <property type="entry name" value="PWWP_dom"/>
</dbReference>